<accession>A0A251SYR6</accession>
<protein>
    <submittedName>
        <fullName evidence="1">Uncharacterized protein</fullName>
    </submittedName>
</protein>
<evidence type="ECO:0000313" key="2">
    <source>
        <dbReference type="Proteomes" id="UP000215914"/>
    </source>
</evidence>
<evidence type="ECO:0000313" key="1">
    <source>
        <dbReference type="EMBL" id="OTG03416.1"/>
    </source>
</evidence>
<name>A0A251SYR6_HELAN</name>
<reference evidence="2" key="1">
    <citation type="journal article" date="2017" name="Nature">
        <title>The sunflower genome provides insights into oil metabolism, flowering and Asterid evolution.</title>
        <authorList>
            <person name="Badouin H."/>
            <person name="Gouzy J."/>
            <person name="Grassa C.J."/>
            <person name="Murat F."/>
            <person name="Staton S.E."/>
            <person name="Cottret L."/>
            <person name="Lelandais-Briere C."/>
            <person name="Owens G.L."/>
            <person name="Carrere S."/>
            <person name="Mayjonade B."/>
            <person name="Legrand L."/>
            <person name="Gill N."/>
            <person name="Kane N.C."/>
            <person name="Bowers J.E."/>
            <person name="Hubner S."/>
            <person name="Bellec A."/>
            <person name="Berard A."/>
            <person name="Berges H."/>
            <person name="Blanchet N."/>
            <person name="Boniface M.C."/>
            <person name="Brunel D."/>
            <person name="Catrice O."/>
            <person name="Chaidir N."/>
            <person name="Claudel C."/>
            <person name="Donnadieu C."/>
            <person name="Faraut T."/>
            <person name="Fievet G."/>
            <person name="Helmstetter N."/>
            <person name="King M."/>
            <person name="Knapp S.J."/>
            <person name="Lai Z."/>
            <person name="Le Paslier M.C."/>
            <person name="Lippi Y."/>
            <person name="Lorenzon L."/>
            <person name="Mandel J.R."/>
            <person name="Marage G."/>
            <person name="Marchand G."/>
            <person name="Marquand E."/>
            <person name="Bret-Mestries E."/>
            <person name="Morien E."/>
            <person name="Nambeesan S."/>
            <person name="Nguyen T."/>
            <person name="Pegot-Espagnet P."/>
            <person name="Pouilly N."/>
            <person name="Raftis F."/>
            <person name="Sallet E."/>
            <person name="Schiex T."/>
            <person name="Thomas J."/>
            <person name="Vandecasteele C."/>
            <person name="Vares D."/>
            <person name="Vear F."/>
            <person name="Vautrin S."/>
            <person name="Crespi M."/>
            <person name="Mangin B."/>
            <person name="Burke J.M."/>
            <person name="Salse J."/>
            <person name="Munos S."/>
            <person name="Vincourt P."/>
            <person name="Rieseberg L.H."/>
            <person name="Langlade N.B."/>
        </authorList>
    </citation>
    <scope>NUCLEOTIDE SEQUENCE [LARGE SCALE GENOMIC DNA]</scope>
    <source>
        <strain evidence="2">cv. SF193</strain>
    </source>
</reference>
<dbReference type="STRING" id="4232.A0A251SYR6"/>
<dbReference type="Proteomes" id="UP000215914">
    <property type="component" value="Chromosome 13"/>
</dbReference>
<dbReference type="InParanoid" id="A0A251SYR6"/>
<sequence length="67" mass="7569">MKTQFQKRLRLLNQELFVCIGIQMGKTVKSSVNIRSKTGYSVLVIGAAGFVRTHISAALKRLCFRVR</sequence>
<proteinExistence type="predicted"/>
<organism evidence="1 2">
    <name type="scientific">Helianthus annuus</name>
    <name type="common">Common sunflower</name>
    <dbReference type="NCBI Taxonomy" id="4232"/>
    <lineage>
        <taxon>Eukaryota</taxon>
        <taxon>Viridiplantae</taxon>
        <taxon>Streptophyta</taxon>
        <taxon>Embryophyta</taxon>
        <taxon>Tracheophyta</taxon>
        <taxon>Spermatophyta</taxon>
        <taxon>Magnoliopsida</taxon>
        <taxon>eudicotyledons</taxon>
        <taxon>Gunneridae</taxon>
        <taxon>Pentapetalae</taxon>
        <taxon>asterids</taxon>
        <taxon>campanulids</taxon>
        <taxon>Asterales</taxon>
        <taxon>Asteraceae</taxon>
        <taxon>Asteroideae</taxon>
        <taxon>Heliantheae alliance</taxon>
        <taxon>Heliantheae</taxon>
        <taxon>Helianthus</taxon>
    </lineage>
</organism>
<gene>
    <name evidence="1" type="ORF">HannXRQ_Chr13g0423791</name>
</gene>
<keyword evidence="2" id="KW-1185">Reference proteome</keyword>
<dbReference type="AlphaFoldDB" id="A0A251SYR6"/>
<dbReference type="EMBL" id="CM007902">
    <property type="protein sequence ID" value="OTG03416.1"/>
    <property type="molecule type" value="Genomic_DNA"/>
</dbReference>